<dbReference type="HOGENOM" id="CLU_858411_0_0_1"/>
<gene>
    <name evidence="1" type="ORF">M407DRAFT_168473</name>
</gene>
<name>A0A0C3QNA1_9AGAM</name>
<dbReference type="OrthoDB" id="3247049at2759"/>
<evidence type="ECO:0000313" key="1">
    <source>
        <dbReference type="EMBL" id="KIO29501.1"/>
    </source>
</evidence>
<proteinExistence type="predicted"/>
<accession>A0A0C3QNA1</accession>
<dbReference type="EMBL" id="KN822982">
    <property type="protein sequence ID" value="KIO29501.1"/>
    <property type="molecule type" value="Genomic_DNA"/>
</dbReference>
<organism evidence="1 2">
    <name type="scientific">Tulasnella calospora MUT 4182</name>
    <dbReference type="NCBI Taxonomy" id="1051891"/>
    <lineage>
        <taxon>Eukaryota</taxon>
        <taxon>Fungi</taxon>
        <taxon>Dikarya</taxon>
        <taxon>Basidiomycota</taxon>
        <taxon>Agaricomycotina</taxon>
        <taxon>Agaricomycetes</taxon>
        <taxon>Cantharellales</taxon>
        <taxon>Tulasnellaceae</taxon>
        <taxon>Tulasnella</taxon>
    </lineage>
</organism>
<keyword evidence="2" id="KW-1185">Reference proteome</keyword>
<dbReference type="Proteomes" id="UP000054248">
    <property type="component" value="Unassembled WGS sequence"/>
</dbReference>
<protein>
    <submittedName>
        <fullName evidence="1">Uncharacterized protein</fullName>
    </submittedName>
</protein>
<reference evidence="2" key="2">
    <citation type="submission" date="2015-01" db="EMBL/GenBank/DDBJ databases">
        <title>Evolutionary Origins and Diversification of the Mycorrhizal Mutualists.</title>
        <authorList>
            <consortium name="DOE Joint Genome Institute"/>
            <consortium name="Mycorrhizal Genomics Consortium"/>
            <person name="Kohler A."/>
            <person name="Kuo A."/>
            <person name="Nagy L.G."/>
            <person name="Floudas D."/>
            <person name="Copeland A."/>
            <person name="Barry K.W."/>
            <person name="Cichocki N."/>
            <person name="Veneault-Fourrey C."/>
            <person name="LaButti K."/>
            <person name="Lindquist E.A."/>
            <person name="Lipzen A."/>
            <person name="Lundell T."/>
            <person name="Morin E."/>
            <person name="Murat C."/>
            <person name="Riley R."/>
            <person name="Ohm R."/>
            <person name="Sun H."/>
            <person name="Tunlid A."/>
            <person name="Henrissat B."/>
            <person name="Grigoriev I.V."/>
            <person name="Hibbett D.S."/>
            <person name="Martin F."/>
        </authorList>
    </citation>
    <scope>NUCLEOTIDE SEQUENCE [LARGE SCALE GENOMIC DNA]</scope>
    <source>
        <strain evidence="2">MUT 4182</strain>
    </source>
</reference>
<dbReference type="AlphaFoldDB" id="A0A0C3QNA1"/>
<sequence length="324" mass="35782">MTFSTDLRLGHPEFDLAIEFGPRRTSLRAPDVPREMTIWRATAKPNGDLGASLLRSFTVFRCGPLRRSLSLVGDSLLRCSYGTSKRTVLTVHHWSQAECDSVQHFILLPRGDNLPQDGVDLLPDGRIIIIFSGRVELYAPAKAPWEECPSIPEGIPLVAPQWVFEFQAPLYNRIKYSGSRLCYCPKKASATFAFHNGSSLFNLQVSLDNNSIPRVSNFALGQMNESDYVGIQMDRSIRTTLGEKEAVFTTASQGERHSALHSFANLTDDGSKLLDSGPIKRDFVAPFPSAAGAWELDEWSGHVLCSLAVKGPTSQQCGVLYFAD</sequence>
<evidence type="ECO:0000313" key="2">
    <source>
        <dbReference type="Proteomes" id="UP000054248"/>
    </source>
</evidence>
<reference evidence="1 2" key="1">
    <citation type="submission" date="2014-04" db="EMBL/GenBank/DDBJ databases">
        <authorList>
            <consortium name="DOE Joint Genome Institute"/>
            <person name="Kuo A."/>
            <person name="Girlanda M."/>
            <person name="Perotto S."/>
            <person name="Kohler A."/>
            <person name="Nagy L.G."/>
            <person name="Floudas D."/>
            <person name="Copeland A."/>
            <person name="Barry K.W."/>
            <person name="Cichocki N."/>
            <person name="Veneault-Fourrey C."/>
            <person name="LaButti K."/>
            <person name="Lindquist E.A."/>
            <person name="Lipzen A."/>
            <person name="Lundell T."/>
            <person name="Morin E."/>
            <person name="Murat C."/>
            <person name="Sun H."/>
            <person name="Tunlid A."/>
            <person name="Henrissat B."/>
            <person name="Grigoriev I.V."/>
            <person name="Hibbett D.S."/>
            <person name="Martin F."/>
            <person name="Nordberg H.P."/>
            <person name="Cantor M.N."/>
            <person name="Hua S.X."/>
        </authorList>
    </citation>
    <scope>NUCLEOTIDE SEQUENCE [LARGE SCALE GENOMIC DNA]</scope>
    <source>
        <strain evidence="1 2">MUT 4182</strain>
    </source>
</reference>